<feature type="binding site" evidence="1">
    <location>
        <position position="133"/>
    </location>
    <ligand>
        <name>a divalent metal cation</name>
        <dbReference type="ChEBI" id="CHEBI:60240"/>
        <label>2</label>
    </ligand>
</feature>
<dbReference type="GO" id="GO:0016788">
    <property type="term" value="F:hydrolase activity, acting on ester bonds"/>
    <property type="evidence" value="ECO:0007669"/>
    <property type="project" value="InterPro"/>
</dbReference>
<evidence type="ECO:0000313" key="2">
    <source>
        <dbReference type="EMBL" id="RAR46975.1"/>
    </source>
</evidence>
<gene>
    <name evidence="2" type="ORF">B0I10_11391</name>
</gene>
<dbReference type="EMBL" id="QLSV01000013">
    <property type="protein sequence ID" value="RAR46975.1"/>
    <property type="molecule type" value="Genomic_DNA"/>
</dbReference>
<dbReference type="Proteomes" id="UP000249518">
    <property type="component" value="Unassembled WGS sequence"/>
</dbReference>
<comment type="caution">
    <text evidence="2">The sequence shown here is derived from an EMBL/GenBank/DDBJ whole genome shotgun (WGS) entry which is preliminary data.</text>
</comment>
<evidence type="ECO:0000256" key="1">
    <source>
        <dbReference type="PIRSR" id="PIRSR005902-1"/>
    </source>
</evidence>
<name>A0A328WNV4_9FLAO</name>
<feature type="binding site" evidence="1">
    <location>
        <position position="74"/>
    </location>
    <ligand>
        <name>a divalent metal cation</name>
        <dbReference type="ChEBI" id="CHEBI:60240"/>
        <label>1</label>
    </ligand>
</feature>
<reference evidence="2 3" key="1">
    <citation type="submission" date="2018-06" db="EMBL/GenBank/DDBJ databases">
        <title>Genomic Encyclopedia of Type Strains, Phase III (KMG-III): the genomes of soil and plant-associated and newly described type strains.</title>
        <authorList>
            <person name="Whitman W."/>
        </authorList>
    </citation>
    <scope>NUCLEOTIDE SEQUENCE [LARGE SCALE GENOMIC DNA]</scope>
    <source>
        <strain evidence="2 3">CGMCC 1.12504</strain>
    </source>
</reference>
<feature type="binding site" evidence="1">
    <location>
        <position position="181"/>
    </location>
    <ligand>
        <name>a divalent metal cation</name>
        <dbReference type="ChEBI" id="CHEBI:60240"/>
        <label>1</label>
    </ligand>
</feature>
<dbReference type="InterPro" id="IPR001130">
    <property type="entry name" value="TatD-like"/>
</dbReference>
<accession>A0A328WNV4</accession>
<protein>
    <submittedName>
        <fullName evidence="2">TatD DNase family protein</fullName>
    </submittedName>
</protein>
<dbReference type="Pfam" id="PF01026">
    <property type="entry name" value="TatD_DNase"/>
    <property type="match status" value="1"/>
</dbReference>
<dbReference type="GO" id="GO:0005829">
    <property type="term" value="C:cytosol"/>
    <property type="evidence" value="ECO:0007669"/>
    <property type="project" value="TreeGrafter"/>
</dbReference>
<evidence type="ECO:0000313" key="3">
    <source>
        <dbReference type="Proteomes" id="UP000249518"/>
    </source>
</evidence>
<organism evidence="2 3">
    <name type="scientific">Flavobacterium lacus</name>
    <dbReference type="NCBI Taxonomy" id="1353778"/>
    <lineage>
        <taxon>Bacteria</taxon>
        <taxon>Pseudomonadati</taxon>
        <taxon>Bacteroidota</taxon>
        <taxon>Flavobacteriia</taxon>
        <taxon>Flavobacteriales</taxon>
        <taxon>Flavobacteriaceae</taxon>
        <taxon>Flavobacterium</taxon>
    </lineage>
</organism>
<dbReference type="InterPro" id="IPR032466">
    <property type="entry name" value="Metal_Hydrolase"/>
</dbReference>
<feature type="binding site" evidence="1">
    <location>
        <position position="109"/>
    </location>
    <ligand>
        <name>a divalent metal cation</name>
        <dbReference type="ChEBI" id="CHEBI:60240"/>
        <label>2</label>
    </ligand>
</feature>
<dbReference type="PANTHER" id="PTHR46124:SF2">
    <property type="entry name" value="D-AMINOACYL-TRNA DEACYLASE"/>
    <property type="match status" value="1"/>
</dbReference>
<dbReference type="PANTHER" id="PTHR46124">
    <property type="entry name" value="D-AMINOACYL-TRNA DEACYLASE"/>
    <property type="match status" value="1"/>
</dbReference>
<dbReference type="Gene3D" id="3.20.20.140">
    <property type="entry name" value="Metal-dependent hydrolases"/>
    <property type="match status" value="1"/>
</dbReference>
<dbReference type="GO" id="GO:0046872">
    <property type="term" value="F:metal ion binding"/>
    <property type="evidence" value="ECO:0007669"/>
    <property type="project" value="UniProtKB-KW"/>
</dbReference>
<dbReference type="PIRSF" id="PIRSF005902">
    <property type="entry name" value="DNase_TatD"/>
    <property type="match status" value="1"/>
</dbReference>
<proteinExistence type="predicted"/>
<dbReference type="OrthoDB" id="664222at2"/>
<sequence length="230" mass="26872">MKTVSKLFNLHTHSYTNQENILELVNQYPWEFDEKIPLYSIGIHPWYIDESRLDSDLQLINEKLSLSNCLALGECGLDKRIEIPMEIQEKVFKAQILLAEKHQKPLVLHCVAAFQEIIQIKKEQKVTVPMIIHGFSKNEQTAKQLLDNGFYLSFGKYLLRNPELKSVFQSVPNNRLFLETDTIEESLEEVYALAANYKSIEIEEIKSIIQTNFEKVFRMKMDDRPITHNL</sequence>
<keyword evidence="3" id="KW-1185">Reference proteome</keyword>
<dbReference type="RefSeq" id="WP_112086885.1">
    <property type="nucleotide sequence ID" value="NZ_QLSV01000013.1"/>
</dbReference>
<dbReference type="SUPFAM" id="SSF51556">
    <property type="entry name" value="Metallo-dependent hydrolases"/>
    <property type="match status" value="1"/>
</dbReference>
<keyword evidence="1" id="KW-0479">Metal-binding</keyword>
<dbReference type="AlphaFoldDB" id="A0A328WNV4"/>